<feature type="region of interest" description="Disordered" evidence="10">
    <location>
        <begin position="519"/>
        <end position="543"/>
    </location>
</feature>
<dbReference type="GO" id="GO:0044210">
    <property type="term" value="P:'de novo' CTP biosynthetic process"/>
    <property type="evidence" value="ECO:0007669"/>
    <property type="project" value="UniProtKB-UniRule"/>
</dbReference>
<dbReference type="PANTHER" id="PTHR11550">
    <property type="entry name" value="CTP SYNTHASE"/>
    <property type="match status" value="1"/>
</dbReference>
<dbReference type="EMBL" id="HBKQ01026352">
    <property type="protein sequence ID" value="CAE2244220.1"/>
    <property type="molecule type" value="Transcribed_RNA"/>
</dbReference>
<dbReference type="CDD" id="cd01746">
    <property type="entry name" value="GATase1_CTP_Synthase"/>
    <property type="match status" value="1"/>
</dbReference>
<dbReference type="SUPFAM" id="SSF52540">
    <property type="entry name" value="P-loop containing nucleoside triphosphate hydrolases"/>
    <property type="match status" value="1"/>
</dbReference>
<name>A0A7S4MUK8_9STRA</name>
<dbReference type="PROSITE" id="PS51273">
    <property type="entry name" value="GATASE_TYPE_1"/>
    <property type="match status" value="1"/>
</dbReference>
<dbReference type="FunFam" id="3.40.50.880:FF:000002">
    <property type="entry name" value="CTP synthase"/>
    <property type="match status" value="1"/>
</dbReference>
<dbReference type="Gene3D" id="3.40.50.880">
    <property type="match status" value="1"/>
</dbReference>
<keyword evidence="4 9" id="KW-0547">Nucleotide-binding</keyword>
<protein>
    <recommendedName>
        <fullName evidence="9">CTP synthase</fullName>
        <ecNumber evidence="9">6.3.4.2</ecNumber>
    </recommendedName>
    <alternativeName>
        <fullName evidence="9">UTP--ammonia ligase</fullName>
    </alternativeName>
</protein>
<dbReference type="InterPro" id="IPR017456">
    <property type="entry name" value="CTP_synthase_N"/>
</dbReference>
<organism evidence="14">
    <name type="scientific">Odontella aurita</name>
    <dbReference type="NCBI Taxonomy" id="265563"/>
    <lineage>
        <taxon>Eukaryota</taxon>
        <taxon>Sar</taxon>
        <taxon>Stramenopiles</taxon>
        <taxon>Ochrophyta</taxon>
        <taxon>Bacillariophyta</taxon>
        <taxon>Mediophyceae</taxon>
        <taxon>Biddulphiophycidae</taxon>
        <taxon>Eupodiscales</taxon>
        <taxon>Odontellaceae</taxon>
        <taxon>Odontella</taxon>
    </lineage>
</organism>
<dbReference type="InterPro" id="IPR017926">
    <property type="entry name" value="GATASE"/>
</dbReference>
<dbReference type="AlphaFoldDB" id="A0A7S4MUK8"/>
<dbReference type="HAMAP" id="MF_01227">
    <property type="entry name" value="PyrG"/>
    <property type="match status" value="1"/>
</dbReference>
<keyword evidence="11" id="KW-0732">Signal</keyword>
<proteinExistence type="inferred from homology"/>
<sequence length="756" mass="81862">MLNHTRRRPLVALLLALLVASSALPDGVVSVSRPNANANDALRASGTSRRLDASAAAAAAASSSSSSTAADPPFGRGRGGRCCADVLLRELRGGHSSMPPALSDLVSETVSSDRKIVVVTGGVLSGIGKGVTASSIGVLFRAMGLRVTALKIDPYLNVDAGTMSPFEHGEVFVLDDGGETDLDLGNYERFLGVCLTGESNLSTGKIYREVIERERIGEYLGKTVQVVPHVSDAIQEWVLRVARTPVTRVSTLSGETSGAAGTAGSSGSGEEEGKDNLPPEVCIVELGGTLGDIESMPFVEALRQLQEHVGYKNMCFVHVSLVPVLGSPTEQKTKPTQHSVKSMMQLGLRPDFICCRGKEPLEPGTKSKLSLFTSVPENAIISIHDVTNIYRVPLMMLEQRMSSMLARRLRIRPFAQRRDSEKYSAVTPGDGAATATTQQQPPQPPTACSNVRESDLIKNWTELADGVDRPEGECRIAMVGKYCDQGDAYLSVVKALTHSAIATKQRLRIEWIVASDLTAGDDDDSSSSKSSDPDPDAAASRKRDAWRRLRECDGVVVPGGFGRRGFDGKIRAVRYARESRTPFLGICLGMQAAVVEYARNVLGRERADSAEFEENLAKDEEDCVVFMPEGDRERMGGTMRLGARETVLKEGSLARRAYGDVERVMERHRHRYEVNPNMVHDFEEAGLHFVGRNSDGTGERMEVIELDSPDVHPYFVAAQFHPEFTSRPERPNPLFYGLLQASKDRVGAGGGDGSVM</sequence>
<dbReference type="SUPFAM" id="SSF52317">
    <property type="entry name" value="Class I glutamine amidotransferase-like"/>
    <property type="match status" value="1"/>
</dbReference>
<evidence type="ECO:0000256" key="1">
    <source>
        <dbReference type="ARBA" id="ARBA00005171"/>
    </source>
</evidence>
<comment type="pathway">
    <text evidence="1 9">Pyrimidine metabolism; CTP biosynthesis via de novo pathway; CTP from UDP: step 2/2.</text>
</comment>
<feature type="domain" description="Glutamine amidotransferase" evidence="12">
    <location>
        <begin position="487"/>
        <end position="740"/>
    </location>
</feature>
<dbReference type="PANTHER" id="PTHR11550:SF0">
    <property type="entry name" value="CTP SYNTHASE-RELATED"/>
    <property type="match status" value="1"/>
</dbReference>
<keyword evidence="6 9" id="KW-0315">Glutamine amidotransferase</keyword>
<dbReference type="GO" id="GO:0019856">
    <property type="term" value="P:pyrimidine nucleobase biosynthetic process"/>
    <property type="evidence" value="ECO:0007669"/>
    <property type="project" value="TreeGrafter"/>
</dbReference>
<evidence type="ECO:0000256" key="7">
    <source>
        <dbReference type="ARBA" id="ARBA00022975"/>
    </source>
</evidence>
<dbReference type="GO" id="GO:0003883">
    <property type="term" value="F:CTP synthase activity"/>
    <property type="evidence" value="ECO:0007669"/>
    <property type="project" value="UniProtKB-UniRule"/>
</dbReference>
<dbReference type="NCBIfam" id="TIGR00337">
    <property type="entry name" value="PyrG"/>
    <property type="match status" value="1"/>
</dbReference>
<comment type="function">
    <text evidence="9">Catalyzes the ATP-dependent amination of UTP to CTP with either L-glutamine or ammonia as the source of nitrogen.</text>
</comment>
<evidence type="ECO:0000259" key="12">
    <source>
        <dbReference type="Pfam" id="PF00117"/>
    </source>
</evidence>
<dbReference type="UniPathway" id="UPA00159">
    <property type="reaction ID" value="UER00277"/>
</dbReference>
<evidence type="ECO:0000256" key="8">
    <source>
        <dbReference type="ARBA" id="ARBA00047781"/>
    </source>
</evidence>
<dbReference type="Gene3D" id="3.40.50.300">
    <property type="entry name" value="P-loop containing nucleotide triphosphate hydrolases"/>
    <property type="match status" value="1"/>
</dbReference>
<evidence type="ECO:0000313" key="14">
    <source>
        <dbReference type="EMBL" id="CAE2244220.1"/>
    </source>
</evidence>
<evidence type="ECO:0000256" key="2">
    <source>
        <dbReference type="ARBA" id="ARBA00007533"/>
    </source>
</evidence>
<keyword evidence="5 9" id="KW-0067">ATP-binding</keyword>
<keyword evidence="7 9" id="KW-0665">Pyrimidine biosynthesis</keyword>
<feature type="domain" description="CTP synthase N-terminal" evidence="13">
    <location>
        <begin position="115"/>
        <end position="411"/>
    </location>
</feature>
<feature type="region of interest" description="Disordered" evidence="10">
    <location>
        <begin position="420"/>
        <end position="450"/>
    </location>
</feature>
<dbReference type="InterPro" id="IPR033828">
    <property type="entry name" value="GATase1_CTP_Synthase"/>
</dbReference>
<gene>
    <name evidence="14" type="ORF">OAUR00152_LOCUS17834</name>
</gene>
<evidence type="ECO:0000256" key="4">
    <source>
        <dbReference type="ARBA" id="ARBA00022741"/>
    </source>
</evidence>
<dbReference type="InterPro" id="IPR004468">
    <property type="entry name" value="CTP_synthase"/>
</dbReference>
<evidence type="ECO:0000256" key="5">
    <source>
        <dbReference type="ARBA" id="ARBA00022840"/>
    </source>
</evidence>
<evidence type="ECO:0000256" key="6">
    <source>
        <dbReference type="ARBA" id="ARBA00022962"/>
    </source>
</evidence>
<dbReference type="Pfam" id="PF06418">
    <property type="entry name" value="CTP_synth_N"/>
    <property type="match status" value="1"/>
</dbReference>
<feature type="chain" id="PRO_5031547919" description="CTP synthase" evidence="11">
    <location>
        <begin position="24"/>
        <end position="756"/>
    </location>
</feature>
<comment type="similarity">
    <text evidence="2 9">Belongs to the CTP synthase family.</text>
</comment>
<comment type="catalytic activity">
    <reaction evidence="8 9">
        <text>UTP + L-glutamine + ATP + H2O = CTP + L-glutamate + ADP + phosphate + 2 H(+)</text>
        <dbReference type="Rhea" id="RHEA:26426"/>
        <dbReference type="ChEBI" id="CHEBI:15377"/>
        <dbReference type="ChEBI" id="CHEBI:15378"/>
        <dbReference type="ChEBI" id="CHEBI:29985"/>
        <dbReference type="ChEBI" id="CHEBI:30616"/>
        <dbReference type="ChEBI" id="CHEBI:37563"/>
        <dbReference type="ChEBI" id="CHEBI:43474"/>
        <dbReference type="ChEBI" id="CHEBI:46398"/>
        <dbReference type="ChEBI" id="CHEBI:58359"/>
        <dbReference type="ChEBI" id="CHEBI:456216"/>
        <dbReference type="EC" id="6.3.4.2"/>
    </reaction>
</comment>
<evidence type="ECO:0000256" key="3">
    <source>
        <dbReference type="ARBA" id="ARBA00022598"/>
    </source>
</evidence>
<evidence type="ECO:0000259" key="13">
    <source>
        <dbReference type="Pfam" id="PF06418"/>
    </source>
</evidence>
<dbReference type="NCBIfam" id="NF003792">
    <property type="entry name" value="PRK05380.1"/>
    <property type="match status" value="1"/>
</dbReference>
<dbReference type="InterPro" id="IPR027417">
    <property type="entry name" value="P-loop_NTPase"/>
</dbReference>
<dbReference type="Pfam" id="PF00117">
    <property type="entry name" value="GATase"/>
    <property type="match status" value="1"/>
</dbReference>
<dbReference type="InterPro" id="IPR029062">
    <property type="entry name" value="Class_I_gatase-like"/>
</dbReference>
<keyword evidence="3 9" id="KW-0436">Ligase</keyword>
<dbReference type="EC" id="6.3.4.2" evidence="9"/>
<feature type="region of interest" description="Disordered" evidence="10">
    <location>
        <begin position="250"/>
        <end position="277"/>
    </location>
</feature>
<dbReference type="GO" id="GO:0042802">
    <property type="term" value="F:identical protein binding"/>
    <property type="evidence" value="ECO:0007669"/>
    <property type="project" value="TreeGrafter"/>
</dbReference>
<evidence type="ECO:0000256" key="10">
    <source>
        <dbReference type="SAM" id="MobiDB-lite"/>
    </source>
</evidence>
<dbReference type="GO" id="GO:0005524">
    <property type="term" value="F:ATP binding"/>
    <property type="evidence" value="ECO:0007669"/>
    <property type="project" value="UniProtKB-KW"/>
</dbReference>
<evidence type="ECO:0000256" key="11">
    <source>
        <dbReference type="SAM" id="SignalP"/>
    </source>
</evidence>
<dbReference type="CDD" id="cd03113">
    <property type="entry name" value="CTPS_N"/>
    <property type="match status" value="1"/>
</dbReference>
<reference evidence="14" key="1">
    <citation type="submission" date="2021-01" db="EMBL/GenBank/DDBJ databases">
        <authorList>
            <person name="Corre E."/>
            <person name="Pelletier E."/>
            <person name="Niang G."/>
            <person name="Scheremetjew M."/>
            <person name="Finn R."/>
            <person name="Kale V."/>
            <person name="Holt S."/>
            <person name="Cochrane G."/>
            <person name="Meng A."/>
            <person name="Brown T."/>
            <person name="Cohen L."/>
        </authorList>
    </citation>
    <scope>NUCLEOTIDE SEQUENCE</scope>
    <source>
        <strain evidence="14">Isolate 1302-5</strain>
    </source>
</reference>
<accession>A0A7S4MUK8</accession>
<feature type="signal peptide" evidence="11">
    <location>
        <begin position="1"/>
        <end position="23"/>
    </location>
</feature>
<evidence type="ECO:0000256" key="9">
    <source>
        <dbReference type="RuleBase" id="RU810713"/>
    </source>
</evidence>
<feature type="compositionally biased region" description="Low complexity" evidence="10">
    <location>
        <begin position="250"/>
        <end position="265"/>
    </location>
</feature>